<keyword evidence="1" id="KW-0812">Transmembrane</keyword>
<accession>A0A6A5VH63</accession>
<evidence type="ECO:0000313" key="3">
    <source>
        <dbReference type="Proteomes" id="UP000800036"/>
    </source>
</evidence>
<evidence type="ECO:0000313" key="2">
    <source>
        <dbReference type="EMBL" id="KAF1976050.1"/>
    </source>
</evidence>
<organism evidence="2 3">
    <name type="scientific">Bimuria novae-zelandiae CBS 107.79</name>
    <dbReference type="NCBI Taxonomy" id="1447943"/>
    <lineage>
        <taxon>Eukaryota</taxon>
        <taxon>Fungi</taxon>
        <taxon>Dikarya</taxon>
        <taxon>Ascomycota</taxon>
        <taxon>Pezizomycotina</taxon>
        <taxon>Dothideomycetes</taxon>
        <taxon>Pleosporomycetidae</taxon>
        <taxon>Pleosporales</taxon>
        <taxon>Massarineae</taxon>
        <taxon>Didymosphaeriaceae</taxon>
        <taxon>Bimuria</taxon>
    </lineage>
</organism>
<dbReference type="EMBL" id="ML976668">
    <property type="protein sequence ID" value="KAF1976050.1"/>
    <property type="molecule type" value="Genomic_DNA"/>
</dbReference>
<keyword evidence="1" id="KW-0472">Membrane</keyword>
<evidence type="ECO:0000256" key="1">
    <source>
        <dbReference type="SAM" id="Phobius"/>
    </source>
</evidence>
<feature type="transmembrane region" description="Helical" evidence="1">
    <location>
        <begin position="110"/>
        <end position="131"/>
    </location>
</feature>
<dbReference type="OrthoDB" id="3746964at2759"/>
<protein>
    <submittedName>
        <fullName evidence="2">Uncharacterized protein</fullName>
    </submittedName>
</protein>
<sequence>MVQFQKLLTLSLAPTILFAILSFISMVLTTHYWILTDYFVGRWLKRRSNFPEKNRFPWDDVIVDFTEPSTNATITSACMCLGAAVWCIVAYFKLRPSEMDLDYHSPLRRFWVGSAIGMAFTGLCSALGSIITHYTDKGPDEFGCTITTGKTASGGIPFSNYICSREIATCSFMGPLYDKVGSIPNISRWAVRIACNEATAVKWLQIVLILNAVAVIAVFGAQAGVRRKTRSPSAKGF</sequence>
<name>A0A6A5VH63_9PLEO</name>
<feature type="transmembrane region" description="Helical" evidence="1">
    <location>
        <begin position="203"/>
        <end position="225"/>
    </location>
</feature>
<dbReference type="AlphaFoldDB" id="A0A6A5VH63"/>
<gene>
    <name evidence="2" type="ORF">BU23DRAFT_59759</name>
</gene>
<keyword evidence="1" id="KW-1133">Transmembrane helix</keyword>
<dbReference type="Proteomes" id="UP000800036">
    <property type="component" value="Unassembled WGS sequence"/>
</dbReference>
<feature type="transmembrane region" description="Helical" evidence="1">
    <location>
        <begin position="12"/>
        <end position="34"/>
    </location>
</feature>
<feature type="transmembrane region" description="Helical" evidence="1">
    <location>
        <begin position="74"/>
        <end position="94"/>
    </location>
</feature>
<reference evidence="2" key="1">
    <citation type="journal article" date="2020" name="Stud. Mycol.">
        <title>101 Dothideomycetes genomes: a test case for predicting lifestyles and emergence of pathogens.</title>
        <authorList>
            <person name="Haridas S."/>
            <person name="Albert R."/>
            <person name="Binder M."/>
            <person name="Bloem J."/>
            <person name="Labutti K."/>
            <person name="Salamov A."/>
            <person name="Andreopoulos B."/>
            <person name="Baker S."/>
            <person name="Barry K."/>
            <person name="Bills G."/>
            <person name="Bluhm B."/>
            <person name="Cannon C."/>
            <person name="Castanera R."/>
            <person name="Culley D."/>
            <person name="Daum C."/>
            <person name="Ezra D."/>
            <person name="Gonzalez J."/>
            <person name="Henrissat B."/>
            <person name="Kuo A."/>
            <person name="Liang C."/>
            <person name="Lipzen A."/>
            <person name="Lutzoni F."/>
            <person name="Magnuson J."/>
            <person name="Mondo S."/>
            <person name="Nolan M."/>
            <person name="Ohm R."/>
            <person name="Pangilinan J."/>
            <person name="Park H.-J."/>
            <person name="Ramirez L."/>
            <person name="Alfaro M."/>
            <person name="Sun H."/>
            <person name="Tritt A."/>
            <person name="Yoshinaga Y."/>
            <person name="Zwiers L.-H."/>
            <person name="Turgeon B."/>
            <person name="Goodwin S."/>
            <person name="Spatafora J."/>
            <person name="Crous P."/>
            <person name="Grigoriev I."/>
        </authorList>
    </citation>
    <scope>NUCLEOTIDE SEQUENCE</scope>
    <source>
        <strain evidence="2">CBS 107.79</strain>
    </source>
</reference>
<proteinExistence type="predicted"/>
<keyword evidence="3" id="KW-1185">Reference proteome</keyword>